<dbReference type="AlphaFoldDB" id="A0A1M4VRT5"/>
<evidence type="ECO:0000256" key="1">
    <source>
        <dbReference type="ARBA" id="ARBA00022729"/>
    </source>
</evidence>
<accession>A0A1M4VRT5</accession>
<protein>
    <submittedName>
        <fullName evidence="3">Repeat domain-containing protein</fullName>
    </submittedName>
</protein>
<keyword evidence="1" id="KW-0732">Signal</keyword>
<dbReference type="PANTHER" id="PTHR16026:SF0">
    <property type="entry name" value="CARTILAGE ACIDIC PROTEIN 1"/>
    <property type="match status" value="1"/>
</dbReference>
<dbReference type="Gene3D" id="2.130.10.130">
    <property type="entry name" value="Integrin alpha, N-terminal"/>
    <property type="match status" value="4"/>
</dbReference>
<dbReference type="EMBL" id="FQUS01000003">
    <property type="protein sequence ID" value="SHE71512.1"/>
    <property type="molecule type" value="Genomic_DNA"/>
</dbReference>
<name>A0A1M4VRT5_9BACT</name>
<keyword evidence="4" id="KW-1185">Reference proteome</keyword>
<dbReference type="Pfam" id="PF13517">
    <property type="entry name" value="FG-GAP_3"/>
    <property type="match status" value="3"/>
</dbReference>
<feature type="domain" description="ASPIC/UnbV" evidence="2">
    <location>
        <begin position="582"/>
        <end position="648"/>
    </location>
</feature>
<dbReference type="Proteomes" id="UP000184041">
    <property type="component" value="Unassembled WGS sequence"/>
</dbReference>
<evidence type="ECO:0000313" key="3">
    <source>
        <dbReference type="EMBL" id="SHE71512.1"/>
    </source>
</evidence>
<evidence type="ECO:0000259" key="2">
    <source>
        <dbReference type="Pfam" id="PF07593"/>
    </source>
</evidence>
<organism evidence="3 4">
    <name type="scientific">Fodinibius roseus</name>
    <dbReference type="NCBI Taxonomy" id="1194090"/>
    <lineage>
        <taxon>Bacteria</taxon>
        <taxon>Pseudomonadati</taxon>
        <taxon>Balneolota</taxon>
        <taxon>Balneolia</taxon>
        <taxon>Balneolales</taxon>
        <taxon>Balneolaceae</taxon>
        <taxon>Fodinibius</taxon>
    </lineage>
</organism>
<proteinExistence type="predicted"/>
<dbReference type="RefSeq" id="WP_084088003.1">
    <property type="nucleotide sequence ID" value="NZ_FQUS01000003.1"/>
</dbReference>
<reference evidence="3 4" key="1">
    <citation type="submission" date="2016-11" db="EMBL/GenBank/DDBJ databases">
        <authorList>
            <person name="Jaros S."/>
            <person name="Januszkiewicz K."/>
            <person name="Wedrychowicz H."/>
        </authorList>
    </citation>
    <scope>NUCLEOTIDE SEQUENCE [LARGE SCALE GENOMIC DNA]</scope>
    <source>
        <strain evidence="3 4">DSM 21986</strain>
    </source>
</reference>
<dbReference type="InterPro" id="IPR011519">
    <property type="entry name" value="UnbV_ASPIC"/>
</dbReference>
<dbReference type="PANTHER" id="PTHR16026">
    <property type="entry name" value="CARTILAGE ACIDIC PROTEIN 1"/>
    <property type="match status" value="1"/>
</dbReference>
<dbReference type="InterPro" id="IPR028994">
    <property type="entry name" value="Integrin_alpha_N"/>
</dbReference>
<sequence>MKSKRLQFILHRRAVRFCCRAGICILFLLSAGCSSSPELEWHEERGYRWSAIPSGSPDHYGFELQSPSQTGIAFNNTMTEEELAENRHYLNGSGVAAGDIDGDGLVDLYFAGLKEANKLYKNMGGMQFKDITDKAGVAHSDHYSTGTVFADVNGDDHPDLLVSSIYRDNALYMNDGMGTFELFEGSGLGAGEGSSTMTLADIDGDRDLDLYMAKYKEKSVKDIYSTEELSWDNILNEPYNKQQQTGPFTLVPPFDEHYRIFMTEDNRLAGLAETGKEDVLYLNQDGAFKKVSNTDERFLDEQGDPHGLPPDWGLTAKFQDLNGDGKPDLYTCNDFFTKDRIWMNRGGGTFRLIEKWAIRNLSFACMGVDFADINRDGELDIFTAEMLSPEHKERLRQVGSDDPNPDQFRKTTARPTNNRNSLYLKREDLTYAEIAYLGGVEGTGWSWDATFMDIDLDGYEDLLVNNGYMYHILDMDAQVSMMRKERNMDEHFTEFIRGAPSLELRNRIFMNNGDLTFREEGSDLGFEQADISHGMAVADLNNDGAMDLAVNRMNKKAAVYENMSEAPRIAVRLIGKPPNTQAIGAKIELRGGPVNQRKELVSGGDYLSGSEPMVVFAADPENSDHRLVISWPDGSKSRVDSIPANRIYEIEEEQIPKRPGEANESGRSASPVFNDVSGRIDHRHRESTFDDFQFQPLLPIRLSQLGPGLSWIDFDRDGDDDLFIASAAGRSPGVYENRGDGSFRPTRLSLISRPAPGDQTTILGWEDSRGTNIVTGNANYEQGDIRFPSAYQYRMNGPDNIEADSLPGNISTTGPMAASDYDGDGDIDLFAGGRFVPGHYPMDAPSRLLKNEQGSFVPDNVNSKILQRAGLVTGGVFTDFDRDGDRDLVLSRAWDSILLLENDGGAFEDVSEEYGLSSLKGWWNGIASGDFNNDGYPDLVVTNRGRNSPYQLEMNKPIRMYHEDFNRDSRVEIIETYANPDGKYVPRRRLYHYGSVPAIVNQMRSHRQFANTTLEELFGSRLADISYKEINALEHMVLINTGDGFKPRPLPVESQFSAALHAGVADLDNDGNEDIFLSQNFFAVPRQVPRQDAGRGLWLRGNGDGDFTVLRGSRSGIKIYGEQRGAGFSDFNGDGKVDLAVSQNNFETKLYVNQTERRGYRITLEGPPENKDAIGSAIRLIYGGGQSEAPLREVQAGSGYWSQNSFTQVLGAEAEVEQIEVVWFDGRRQTIETTEGKKDYVISHPDVSEKYAQ</sequence>
<dbReference type="InterPro" id="IPR027039">
    <property type="entry name" value="Crtac1"/>
</dbReference>
<dbReference type="PROSITE" id="PS51257">
    <property type="entry name" value="PROKAR_LIPOPROTEIN"/>
    <property type="match status" value="1"/>
</dbReference>
<evidence type="ECO:0000313" key="4">
    <source>
        <dbReference type="Proteomes" id="UP000184041"/>
    </source>
</evidence>
<dbReference type="OrthoDB" id="9816120at2"/>
<gene>
    <name evidence="3" type="ORF">SAMN05443144_10315</name>
</gene>
<dbReference type="Pfam" id="PF07593">
    <property type="entry name" value="UnbV_ASPIC"/>
    <property type="match status" value="2"/>
</dbReference>
<feature type="domain" description="ASPIC/UnbV" evidence="2">
    <location>
        <begin position="1173"/>
        <end position="1235"/>
    </location>
</feature>
<dbReference type="SUPFAM" id="SSF69318">
    <property type="entry name" value="Integrin alpha N-terminal domain"/>
    <property type="match status" value="2"/>
</dbReference>
<dbReference type="STRING" id="1194090.SAMN05443144_10315"/>
<dbReference type="InterPro" id="IPR013517">
    <property type="entry name" value="FG-GAP"/>
</dbReference>